<dbReference type="KEGG" id="pnt:G5B91_33960"/>
<organism evidence="2 3">
    <name type="scientific">Pseudomonas nitroreducens</name>
    <dbReference type="NCBI Taxonomy" id="46680"/>
    <lineage>
        <taxon>Bacteria</taxon>
        <taxon>Pseudomonadati</taxon>
        <taxon>Pseudomonadota</taxon>
        <taxon>Gammaproteobacteria</taxon>
        <taxon>Pseudomonadales</taxon>
        <taxon>Pseudomonadaceae</taxon>
        <taxon>Pseudomonas</taxon>
    </lineage>
</organism>
<evidence type="ECO:0000256" key="1">
    <source>
        <dbReference type="SAM" id="MobiDB-lite"/>
    </source>
</evidence>
<dbReference type="EMBL" id="CP049142">
    <property type="protein sequence ID" value="QIE91356.1"/>
    <property type="molecule type" value="Genomic_DNA"/>
</dbReference>
<evidence type="ECO:0000313" key="3">
    <source>
        <dbReference type="Proteomes" id="UP000501063"/>
    </source>
</evidence>
<geneLocation type="plasmid" evidence="3">
    <name>ppnihbp1_1</name>
</geneLocation>
<feature type="region of interest" description="Disordered" evidence="1">
    <location>
        <begin position="1"/>
        <end position="20"/>
    </location>
</feature>
<reference evidence="2 3" key="1">
    <citation type="submission" date="2020-02" db="EMBL/GenBank/DDBJ databases">
        <title>Integrative conjugative elements (ICEs) and plasmids drive adaptation of Pseudomonas nitroreducens strain HBP1 to wastewater environment.</title>
        <authorList>
            <person name="Sentchilo V."/>
            <person name="Carraro N."/>
            <person name="Bertelli C."/>
            <person name="van der Meer J.R."/>
        </authorList>
    </citation>
    <scope>NUCLEOTIDE SEQUENCE [LARGE SCALE GENOMIC DNA]</scope>
    <source>
        <strain evidence="2 3">HBP1</strain>
        <plasmid evidence="3">ppnihbp1_1</plasmid>
    </source>
</reference>
<protein>
    <submittedName>
        <fullName evidence="2">Uncharacterized protein</fullName>
    </submittedName>
</protein>
<dbReference type="RefSeq" id="WP_024767840.1">
    <property type="nucleotide sequence ID" value="NZ_CP049142.1"/>
</dbReference>
<proteinExistence type="predicted"/>
<sequence length="353" mass="40232">MIVRKDKGNKGGYSGKAGHAPAGAMKKVVEAITATPDLLKTASDREHLQPPQPLPGLRPEDVIAIQQKFNGWKVTVERDAKRYEGFVSSSYVELPQLTDKTRQACAEFLEYIRTIVEPARRDLQAEVDAGTVVLHRLFGANLCVAHAVDYIYAIRNADGFKEGRKDLVAAMDKVISVDGARIRNRKFELIDAVNNAFKHIRIDLKRYPEVEKIYGPVSFQCLVQDKGRVLCILEGFRFDYARAVLLPAFEALCDWNFSTTDDIRRFARGDFEVLPWSSDARIWGDDDWDDPIDRFLDMMHPHCLNCREYEADCQCAEYVFNGKKGEFEARFGTAEEFDEVMSRISGAYRRERD</sequence>
<dbReference type="AlphaFoldDB" id="A0A6G6J7F7"/>
<accession>A0A6G6J7F7</accession>
<dbReference type="Proteomes" id="UP000501063">
    <property type="component" value="Plasmid pPniHBP1_1"/>
</dbReference>
<keyword evidence="2" id="KW-0614">Plasmid</keyword>
<evidence type="ECO:0000313" key="2">
    <source>
        <dbReference type="EMBL" id="QIE91356.1"/>
    </source>
</evidence>
<name>A0A6G6J7F7_PSENT</name>
<gene>
    <name evidence="2" type="ORF">G5B91_33960</name>
</gene>